<sequence length="687" mass="75799">MVGSLGTGAALIVGHHLFYSYLDGKDISSGVSLSYVSTQQANIAIGTAFAFLVRASLVLAVSIAFVQVFWRSFAPKDECKPYRLKQLDSAFAVLGNITSMLNLPMWWRYPSIFLVASIAWTVPIASIVTPATMSIKSAAVYPFPVSMRYVPNLDFRSTAFLETMPNKATDDYRSGTGKFEGWTQRLFAYNGSSAAVAAAIKPIMANGELPLFTSPALNASWDVQFYGPVLQCSNMSQDDNIQLRKEWDLYTSCPRQLYTYLAWYGNTSGSHAPLPLQHTTNGSQESKDWYPAISYGGNCPHTYYRPFYAGSLAPPRQPQKPMDMYVATLQRHLQDGSNSIYGPGRELTYLRCELRNGTYDVAMSQIDGVQEVTIKAVLDDSLPPPLTVPEVATDWLHNNWYEFDRGLQYCSAQASDCIRNPSLLPRLAYQSIMDTFSSYLVGSIEMTTFGVAAALVDTQVLETVISTSNEVFDTYRPIFRWADSFGDGNSFQSYLSETLNLSQSEEWLGVVPKIPQGRRSGIPLATMLEKLFQNITVGLMGSPNLQPNLTSSSAPPKVNVTFHPWHNVYTYAPIKLGAAYGAAILSTAIVVAFGLFSMISNGACYSNDFSTIFRMSRGAHISTAIEPEALSGKDPLPKYLAEANVRFQIRDLDREMRHGSEEGRGVPGAFLKYGSGSTLRLVRSDIT</sequence>
<keyword evidence="1" id="KW-1133">Transmembrane helix</keyword>
<dbReference type="PANTHER" id="PTHR35041:SF6">
    <property type="entry name" value="FORMYLMETHIONINE DEFORMYLASE-LIKE PROTEIN-RELATED"/>
    <property type="match status" value="1"/>
</dbReference>
<organism evidence="2 3">
    <name type="scientific">Extremus antarcticus</name>
    <dbReference type="NCBI Taxonomy" id="702011"/>
    <lineage>
        <taxon>Eukaryota</taxon>
        <taxon>Fungi</taxon>
        <taxon>Dikarya</taxon>
        <taxon>Ascomycota</taxon>
        <taxon>Pezizomycotina</taxon>
        <taxon>Dothideomycetes</taxon>
        <taxon>Dothideomycetidae</taxon>
        <taxon>Mycosphaerellales</taxon>
        <taxon>Extremaceae</taxon>
        <taxon>Extremus</taxon>
    </lineage>
</organism>
<accession>A0AAJ0GA11</accession>
<evidence type="ECO:0000256" key="1">
    <source>
        <dbReference type="SAM" id="Phobius"/>
    </source>
</evidence>
<evidence type="ECO:0000313" key="2">
    <source>
        <dbReference type="EMBL" id="KAK3055033.1"/>
    </source>
</evidence>
<keyword evidence="1" id="KW-0812">Transmembrane</keyword>
<comment type="caution">
    <text evidence="2">The sequence shown here is derived from an EMBL/GenBank/DDBJ whole genome shotgun (WGS) entry which is preliminary data.</text>
</comment>
<dbReference type="PANTHER" id="PTHR35041">
    <property type="entry name" value="MEDIATOR OF RNA POLYMERASE II TRANSCRIPTION SUBUNIT 1"/>
    <property type="match status" value="1"/>
</dbReference>
<proteinExistence type="predicted"/>
<feature type="transmembrane region" description="Helical" evidence="1">
    <location>
        <begin position="43"/>
        <end position="70"/>
    </location>
</feature>
<name>A0AAJ0GA11_9PEZI</name>
<feature type="transmembrane region" description="Helical" evidence="1">
    <location>
        <begin position="113"/>
        <end position="133"/>
    </location>
</feature>
<feature type="transmembrane region" description="Helical" evidence="1">
    <location>
        <begin position="578"/>
        <end position="599"/>
    </location>
</feature>
<dbReference type="Proteomes" id="UP001271007">
    <property type="component" value="Unassembled WGS sequence"/>
</dbReference>
<keyword evidence="3" id="KW-1185">Reference proteome</keyword>
<dbReference type="AlphaFoldDB" id="A0AAJ0GA11"/>
<evidence type="ECO:0000313" key="3">
    <source>
        <dbReference type="Proteomes" id="UP001271007"/>
    </source>
</evidence>
<dbReference type="EMBL" id="JAWDJX010000010">
    <property type="protein sequence ID" value="KAK3055033.1"/>
    <property type="molecule type" value="Genomic_DNA"/>
</dbReference>
<gene>
    <name evidence="2" type="ORF">LTR09_004193</name>
</gene>
<protein>
    <submittedName>
        <fullName evidence="2">Uncharacterized protein</fullName>
    </submittedName>
</protein>
<reference evidence="2" key="1">
    <citation type="submission" date="2023-04" db="EMBL/GenBank/DDBJ databases">
        <title>Black Yeasts Isolated from many extreme environments.</title>
        <authorList>
            <person name="Coleine C."/>
            <person name="Stajich J.E."/>
            <person name="Selbmann L."/>
        </authorList>
    </citation>
    <scope>NUCLEOTIDE SEQUENCE</scope>
    <source>
        <strain evidence="2">CCFEE 5312</strain>
    </source>
</reference>
<keyword evidence="1" id="KW-0472">Membrane</keyword>